<sequence length="245" mass="27045">MLKKLILLLGAFGLLLFVCLYDFTPTQAVIPDEPINHSPIENSADSSRSVLKLVHTLQGNNQMLNKTASAVVIHEDETYYYAITNYHVLDKDNYETVALDLYDYLGNQYQASKISLNQAQQLISEIYDLGLIKFEKLASEFVIPDVRTNPLNSTVLLTAVGYPNGTRSITNGYYQNMVNIENFPFQVISHNVSITHGNSGGGLFDASGKLVGINVAAALDLNGDLVQSYAIPTSKVLEYLSLFNL</sequence>
<dbReference type="KEGG" id="ahk:NCTC10172_01195"/>
<protein>
    <submittedName>
        <fullName evidence="2">Periplasmic serine endoprotease DegP</fullName>
        <ecNumber evidence="2">3.4.21.107</ecNumber>
    </submittedName>
</protein>
<dbReference type="EMBL" id="LR215050">
    <property type="protein sequence ID" value="VEU83143.1"/>
    <property type="molecule type" value="Genomic_DNA"/>
</dbReference>
<dbReference type="SUPFAM" id="SSF50494">
    <property type="entry name" value="Trypsin-like serine proteases"/>
    <property type="match status" value="1"/>
</dbReference>
<geneLocation type="plasmid" evidence="2">
    <name>2</name>
</geneLocation>
<dbReference type="InterPro" id="IPR009003">
    <property type="entry name" value="Peptidase_S1_PA"/>
</dbReference>
<dbReference type="Gene3D" id="2.40.10.120">
    <property type="match status" value="1"/>
</dbReference>
<dbReference type="Pfam" id="PF13365">
    <property type="entry name" value="Trypsin_2"/>
    <property type="match status" value="1"/>
</dbReference>
<evidence type="ECO:0000313" key="3">
    <source>
        <dbReference type="Proteomes" id="UP000290909"/>
    </source>
</evidence>
<keyword evidence="2" id="KW-0378">Hydrolase</keyword>
<gene>
    <name evidence="2" type="primary">degP_3</name>
    <name evidence="1" type="synonym">degP_2</name>
    <name evidence="1" type="ORF">NCTC10172_01195</name>
    <name evidence="2" type="ORF">NCTC10172_01418</name>
</gene>
<dbReference type="STRING" id="1408416.GCA_000702765_01374"/>
<dbReference type="EMBL" id="LR215051">
    <property type="protein sequence ID" value="VEU83346.1"/>
    <property type="molecule type" value="Genomic_DNA"/>
</dbReference>
<dbReference type="PANTHER" id="PTHR43019">
    <property type="entry name" value="SERINE ENDOPROTEASE DEGS"/>
    <property type="match status" value="1"/>
</dbReference>
<proteinExistence type="predicted"/>
<organism evidence="2 3">
    <name type="scientific">Acholeplasma hippikon</name>
    <dbReference type="NCBI Taxonomy" id="264636"/>
    <lineage>
        <taxon>Bacteria</taxon>
        <taxon>Bacillati</taxon>
        <taxon>Mycoplasmatota</taxon>
        <taxon>Mollicutes</taxon>
        <taxon>Acholeplasmatales</taxon>
        <taxon>Acholeplasmataceae</taxon>
        <taxon>Acholeplasma</taxon>
    </lineage>
</organism>
<keyword evidence="2" id="KW-0645">Protease</keyword>
<dbReference type="Proteomes" id="UP000290909">
    <property type="component" value="Chromosome"/>
</dbReference>
<dbReference type="AlphaFoldDB" id="A0A449BLN4"/>
<reference evidence="2 3" key="1">
    <citation type="submission" date="2019-01" db="EMBL/GenBank/DDBJ databases">
        <authorList>
            <consortium name="Pathogen Informatics"/>
        </authorList>
    </citation>
    <scope>NUCLEOTIDE SEQUENCE [LARGE SCALE GENOMIC DNA]</scope>
    <source>
        <strain evidence="2 3">NCTC10172</strain>
        <plasmid evidence="3">2</plasmid>
    </source>
</reference>
<dbReference type="RefSeq" id="WP_035370105.1">
    <property type="nucleotide sequence ID" value="NZ_LR215050.1"/>
</dbReference>
<dbReference type="GO" id="GO:0006508">
    <property type="term" value="P:proteolysis"/>
    <property type="evidence" value="ECO:0007669"/>
    <property type="project" value="UniProtKB-KW"/>
</dbReference>
<dbReference type="GO" id="GO:0004252">
    <property type="term" value="F:serine-type endopeptidase activity"/>
    <property type="evidence" value="ECO:0007669"/>
    <property type="project" value="InterPro"/>
</dbReference>
<keyword evidence="2" id="KW-0614">Plasmid</keyword>
<name>A0A449BLN4_9MOLU</name>
<evidence type="ECO:0000313" key="2">
    <source>
        <dbReference type="EMBL" id="VEU83346.1"/>
    </source>
</evidence>
<dbReference type="InterPro" id="IPR001940">
    <property type="entry name" value="Peptidase_S1C"/>
</dbReference>
<dbReference type="Proteomes" id="UP000290909">
    <property type="component" value="Plasmid 2"/>
</dbReference>
<keyword evidence="3" id="KW-1185">Reference proteome</keyword>
<dbReference type="EC" id="3.4.21.107" evidence="2"/>
<evidence type="ECO:0000313" key="1">
    <source>
        <dbReference type="EMBL" id="VEU83143.1"/>
    </source>
</evidence>
<dbReference type="KEGG" id="ahk:NCTC10172_01418"/>
<accession>A0A449BLN4</accession>
<dbReference type="PRINTS" id="PR00834">
    <property type="entry name" value="PROTEASES2C"/>
</dbReference>